<sequence length="797" mass="87202">MSNRIQIAIDRGGTFTDCLGRIPGEPPRDIVIKLLSHDPQNYPDAPTEGVRRILEHAFDISIPRATKIDTSRIDYIRLSTTVATNALLERTGERHALVITKGFKDLIQIGNQSRPKIFDLAIQKPEVLYQGVLEVDERVTLVGYTSDPNASHNAVQFDLESHKGDYATNIAKQYSGTDHPPSAYNEQAHPIGPPEIVRGISGEAVAILKKPNQELLKKQLSALYHEHGYRSLAIVLMHSYTYPAHENLIASIAKDVGFPTVSCSSSLMPMIKIVPRATSSTADAYLTPVLQTYIDGFFSGFQDSLRDGSAGTKVEFMMSDGGLTSVDHFSGLKSIISGPAGGVVGMALTSYDKQDKRPIIGFDMGGTSTDVSRYAGSYEHVFETTLDGITIQSPQLDVNTVASGGSSRLFFRNGLFAVGPESASAHPGPRCYRKGGPLAITDANLVTGRLAIEMFPRIFGPNENQGLDSHASQQAFDELTKQINKDSTGDKQLSVDEVAQGFIKVANEIMCRPIRALTEARGYSASKHILACFGGAGGQHACSLARSLGIRTVIIHKYSSILSAYGMALADRVFEHQEPASYTWDGPDGDARKAVEKRVESLKQKVSAELEAQGFKGDRVKLEVLLNLRYQGTDTALMTSQPRNEVGSDDDDDGGVGGYNWDFEKVFVENYKQEFGFVLQEKNIIVDDIRVRGVGKSFDSLGKTVLQEYRDLFQDQPQHNHKSNTDVSKVEKLATRDVYFDAQGRLQTPIIHLNNLKPGSNVEGPIILVDETQTILIEPNCTAALTSQAVVIDILYE</sequence>
<evidence type="ECO:0000259" key="1">
    <source>
        <dbReference type="Pfam" id="PF01968"/>
    </source>
</evidence>
<feature type="domain" description="Hydantoinase/oxoprolinase N-terminal" evidence="2">
    <location>
        <begin position="7"/>
        <end position="256"/>
    </location>
</feature>
<evidence type="ECO:0000313" key="4">
    <source>
        <dbReference type="EMBL" id="CDI54623.1"/>
    </source>
</evidence>
<dbReference type="Pfam" id="PF19278">
    <property type="entry name" value="Hydant_A_C"/>
    <property type="match status" value="1"/>
</dbReference>
<dbReference type="InterPro" id="IPR008040">
    <property type="entry name" value="Hydant_A_N"/>
</dbReference>
<dbReference type="AlphaFoldDB" id="A0A077R6L2"/>
<proteinExistence type="predicted"/>
<dbReference type="PANTHER" id="PTHR11365:SF2">
    <property type="entry name" value="5-OXOPROLINASE"/>
    <property type="match status" value="1"/>
</dbReference>
<dbReference type="InterPro" id="IPR049517">
    <property type="entry name" value="ACX-like_C"/>
</dbReference>
<dbReference type="GO" id="GO:0006749">
    <property type="term" value="P:glutathione metabolic process"/>
    <property type="evidence" value="ECO:0007669"/>
    <property type="project" value="TreeGrafter"/>
</dbReference>
<feature type="domain" description="Hydantoinase A/oxoprolinase" evidence="1">
    <location>
        <begin position="276"/>
        <end position="574"/>
    </location>
</feature>
<dbReference type="Pfam" id="PF05378">
    <property type="entry name" value="Hydant_A_N"/>
    <property type="match status" value="1"/>
</dbReference>
<dbReference type="GO" id="GO:0005829">
    <property type="term" value="C:cytosol"/>
    <property type="evidence" value="ECO:0007669"/>
    <property type="project" value="TreeGrafter"/>
</dbReference>
<dbReference type="GO" id="GO:0017168">
    <property type="term" value="F:5-oxoprolinase (ATP-hydrolyzing) activity"/>
    <property type="evidence" value="ECO:0007669"/>
    <property type="project" value="TreeGrafter"/>
</dbReference>
<protein>
    <submittedName>
        <fullName evidence="4">Related to 5-oxoprolinase</fullName>
    </submittedName>
</protein>
<feature type="domain" description="Acetophenone carboxylase-like C-terminal" evidence="3">
    <location>
        <begin position="591"/>
        <end position="682"/>
    </location>
</feature>
<dbReference type="Pfam" id="PF01968">
    <property type="entry name" value="Hydantoinase_A"/>
    <property type="match status" value="1"/>
</dbReference>
<organism evidence="4">
    <name type="scientific">Melanopsichium pennsylvanicum 4</name>
    <dbReference type="NCBI Taxonomy" id="1398559"/>
    <lineage>
        <taxon>Eukaryota</taxon>
        <taxon>Fungi</taxon>
        <taxon>Dikarya</taxon>
        <taxon>Basidiomycota</taxon>
        <taxon>Ustilaginomycotina</taxon>
        <taxon>Ustilaginomycetes</taxon>
        <taxon>Ustilaginales</taxon>
        <taxon>Ustilaginaceae</taxon>
        <taxon>Melanopsichium</taxon>
    </lineage>
</organism>
<reference evidence="4" key="1">
    <citation type="journal article" date="2014" name="Genome Biol. Evol.">
        <title>Gene Loss Rather Than Gene Gain Is Associated with a Host Jump from Monocots to Dicots in the Smut Fungus Melanopsichium pennsylvanicum.</title>
        <authorList>
            <person name="Sharma R."/>
            <person name="Mishra B."/>
            <person name="Runge F."/>
            <person name="Thines M."/>
        </authorList>
    </citation>
    <scope>NUCLEOTIDE SEQUENCE</scope>
    <source>
        <strain evidence="4">4</strain>
    </source>
</reference>
<dbReference type="InterPro" id="IPR002821">
    <property type="entry name" value="Hydantoinase_A"/>
</dbReference>
<dbReference type="InterPro" id="IPR045079">
    <property type="entry name" value="Oxoprolinase-like"/>
</dbReference>
<accession>A0A077R6L2</accession>
<evidence type="ECO:0000259" key="2">
    <source>
        <dbReference type="Pfam" id="PF05378"/>
    </source>
</evidence>
<evidence type="ECO:0000259" key="3">
    <source>
        <dbReference type="Pfam" id="PF19278"/>
    </source>
</evidence>
<dbReference type="PANTHER" id="PTHR11365">
    <property type="entry name" value="5-OXOPROLINASE RELATED"/>
    <property type="match status" value="1"/>
</dbReference>
<name>A0A077R6L2_9BASI</name>
<dbReference type="EMBL" id="HG529621">
    <property type="protein sequence ID" value="CDI54623.1"/>
    <property type="molecule type" value="Genomic_DNA"/>
</dbReference>